<dbReference type="InterPro" id="IPR031812">
    <property type="entry name" value="C_Hendra"/>
</dbReference>
<evidence type="ECO:0000313" key="3">
    <source>
        <dbReference type="Proteomes" id="UP000124824"/>
    </source>
</evidence>
<dbReference type="GeneID" id="12977626"/>
<dbReference type="Proteomes" id="UP000124824">
    <property type="component" value="Segment"/>
</dbReference>
<name>B8XH61_9MONO</name>
<keyword evidence="3" id="KW-1185">Reference proteome</keyword>
<dbReference type="OrthoDB" id="10126at10239"/>
<dbReference type="EMBL" id="FJ362497">
    <property type="protein sequence ID" value="ACL97356.1"/>
    <property type="molecule type" value="Viral_cRNA"/>
</dbReference>
<proteinExistence type="predicted"/>
<organism evidence="2 3">
    <name type="scientific">Nariva virus</name>
    <dbReference type="NCBI Taxonomy" id="590647"/>
    <lineage>
        <taxon>Viruses</taxon>
        <taxon>Riboviria</taxon>
        <taxon>Orthornavirae</taxon>
        <taxon>Negarnaviricota</taxon>
        <taxon>Haploviricotina</taxon>
        <taxon>Monjiviricetes</taxon>
        <taxon>Mononegavirales</taxon>
        <taxon>Paramyxoviridae</taxon>
        <taxon>Orthoparamyxovirinae</taxon>
        <taxon>Narmovirus</taxon>
        <taxon>Narmovirus narivaense</taxon>
    </lineage>
</organism>
<reference evidence="2 3" key="1">
    <citation type="journal article" date="2009" name="Arch. Virol.">
        <title>Complete genome sequence of Nariva virus, a rodent paramyxovirus.</title>
        <authorList>
            <person name="Lambeth L.S."/>
            <person name="Yu M."/>
            <person name="Anderson D.E."/>
            <person name="Crameri G."/>
            <person name="Eaton B.T."/>
            <person name="Wang L.F."/>
        </authorList>
    </citation>
    <scope>NUCLEOTIDE SEQUENCE [LARGE SCALE GENOMIC DNA]</scope>
</reference>
<evidence type="ECO:0000313" key="2">
    <source>
        <dbReference type="EMBL" id="ACL97356.1"/>
    </source>
</evidence>
<sequence length="149" mass="17328">MPSRFLQSLRKLTLRRQRTNAEEDSQSRESPPRPPPRTPRPRVRVGVRKNPDLVGVEKETQARKQAEAINLLTMLRDMERENLRGLRGLEGLTEYTTVQFVKTILMRVSEGSPVTSCWVQQVEEHICQSQREKEALHEAVQWVRAVMQK</sequence>
<dbReference type="RefSeq" id="YP_006347585.1">
    <property type="nucleotide sequence ID" value="NC_017937.1"/>
</dbReference>
<dbReference type="Pfam" id="PF16821">
    <property type="entry name" value="C_Hendra"/>
    <property type="match status" value="1"/>
</dbReference>
<protein>
    <submittedName>
        <fullName evidence="2">C protein</fullName>
    </submittedName>
</protein>
<evidence type="ECO:0000256" key="1">
    <source>
        <dbReference type="SAM" id="MobiDB-lite"/>
    </source>
</evidence>
<feature type="region of interest" description="Disordered" evidence="1">
    <location>
        <begin position="1"/>
        <end position="49"/>
    </location>
</feature>
<feature type="compositionally biased region" description="Basic and acidic residues" evidence="1">
    <location>
        <begin position="19"/>
        <end position="31"/>
    </location>
</feature>
<gene>
    <name evidence="2" type="primary">P/V/C</name>
</gene>
<accession>B8XH61</accession>